<dbReference type="InterPro" id="IPR046956">
    <property type="entry name" value="RLP23-like"/>
</dbReference>
<dbReference type="SMR" id="A0A1S3AV79"/>
<evidence type="ECO:0000256" key="9">
    <source>
        <dbReference type="ARBA" id="ARBA00023136"/>
    </source>
</evidence>
<dbReference type="AlphaFoldDB" id="A0A1S3AV79"/>
<accession>A0A1S3AV79</accession>
<dbReference type="Pfam" id="PF13855">
    <property type="entry name" value="LRR_8"/>
    <property type="match status" value="1"/>
</dbReference>
<keyword evidence="9 12" id="KW-0472">Membrane</keyword>
<reference evidence="16" key="1">
    <citation type="submission" date="2025-08" db="UniProtKB">
        <authorList>
            <consortium name="RefSeq"/>
        </authorList>
    </citation>
    <scope>IDENTIFICATION</scope>
    <source>
        <tissue evidence="16">Stem</tissue>
    </source>
</reference>
<feature type="transmembrane region" description="Helical" evidence="12">
    <location>
        <begin position="544"/>
        <end position="567"/>
    </location>
</feature>
<sequence length="604" mass="68630">MILLLLQLQFCLSITATTCIQKERKALLQFKNSFYDDPSHRLASWNNGTDCCNWNEVGCNQTTGYVTIIDLRRDFQQVDFHILPLYNNYSTDSSLLELKYLNYLDLSGNHFNFTQIPSFLGSMVELTYLNLSNTIISGKVPPHLGNLTKLKAFDLSFNYQLQSNNGDVEWISHLSSLQFLGFTDMDFSKSLNLMQIRGGDDECFIQLGNLELLDISKNLFFKVVLTEAGFANLSRLETLVIDHNEHLSLDMGNLSYILQLYLRNNNFEGSMPIVLKNSHFLDTLDLEGNKFSGNIPIWVGNNLLNLQLLILRGNLFNGTIPSTLCKLTGLQILDLAHNQLEGDIPPNLSNFNVMTRKRSTDGYYYYCKYSNAEMCYHSEKYVVQNIKSSELNYSMKQLKTFLVKIDLSKNHLVGSIPSEVIMLKGLFGLNLSHNNLVGTIPAEIGEMKVLESLDLSFNKLSGPIPRSLSKLSSLGVLVLSHNNLSGEIPREGHLSTYNEASSFDDNPYLCGDPLPTKCVNENSPEPQLKDMNNVDEEEDKWEKWLVYIMIIVGFIVGFWGVVGSLILKKSWRYKYFKFVDETYYKVGATIWKSIEFLKGICSPK</sequence>
<keyword evidence="5 12" id="KW-0812">Transmembrane</keyword>
<evidence type="ECO:0000259" key="14">
    <source>
        <dbReference type="Pfam" id="PF08263"/>
    </source>
</evidence>
<protein>
    <submittedName>
        <fullName evidence="16">Receptor-like protein EIX1</fullName>
    </submittedName>
</protein>
<evidence type="ECO:0000256" key="12">
    <source>
        <dbReference type="SAM" id="Phobius"/>
    </source>
</evidence>
<dbReference type="Gene3D" id="3.30.1490.310">
    <property type="match status" value="1"/>
</dbReference>
<dbReference type="SMART" id="SM00369">
    <property type="entry name" value="LRR_TYP"/>
    <property type="match status" value="5"/>
</dbReference>
<keyword evidence="15" id="KW-1185">Reference proteome</keyword>
<organism evidence="15 16">
    <name type="scientific">Cucumis melo</name>
    <name type="common">Muskmelon</name>
    <dbReference type="NCBI Taxonomy" id="3656"/>
    <lineage>
        <taxon>Eukaryota</taxon>
        <taxon>Viridiplantae</taxon>
        <taxon>Streptophyta</taxon>
        <taxon>Embryophyta</taxon>
        <taxon>Tracheophyta</taxon>
        <taxon>Spermatophyta</taxon>
        <taxon>Magnoliopsida</taxon>
        <taxon>eudicotyledons</taxon>
        <taxon>Gunneridae</taxon>
        <taxon>Pentapetalae</taxon>
        <taxon>rosids</taxon>
        <taxon>fabids</taxon>
        <taxon>Cucurbitales</taxon>
        <taxon>Cucurbitaceae</taxon>
        <taxon>Benincaseae</taxon>
        <taxon>Cucumis</taxon>
    </lineage>
</organism>
<evidence type="ECO:0000256" key="11">
    <source>
        <dbReference type="ARBA" id="ARBA00023180"/>
    </source>
</evidence>
<dbReference type="Pfam" id="PF08263">
    <property type="entry name" value="LRRNT_2"/>
    <property type="match status" value="1"/>
</dbReference>
<keyword evidence="4" id="KW-0433">Leucine-rich repeat</keyword>
<dbReference type="SUPFAM" id="SSF52058">
    <property type="entry name" value="L domain-like"/>
    <property type="match status" value="2"/>
</dbReference>
<keyword evidence="7" id="KW-0677">Repeat</keyword>
<dbReference type="PANTHER" id="PTHR48063:SF112">
    <property type="entry name" value="RECEPTOR LIKE PROTEIN 30-LIKE"/>
    <property type="match status" value="1"/>
</dbReference>
<dbReference type="OrthoDB" id="1060944at2759"/>
<feature type="chain" id="PRO_5010211652" evidence="13">
    <location>
        <begin position="17"/>
        <end position="604"/>
    </location>
</feature>
<keyword evidence="6 13" id="KW-0732">Signal</keyword>
<dbReference type="Proteomes" id="UP001652600">
    <property type="component" value="Chromosome 9"/>
</dbReference>
<keyword evidence="11" id="KW-0325">Glycoprotein</keyword>
<keyword evidence="3" id="KW-1003">Cell membrane</keyword>
<dbReference type="FunFam" id="3.80.10.10:FF:000111">
    <property type="entry name" value="LRR receptor-like serine/threonine-protein kinase ERECTA"/>
    <property type="match status" value="1"/>
</dbReference>
<evidence type="ECO:0000256" key="10">
    <source>
        <dbReference type="ARBA" id="ARBA00023170"/>
    </source>
</evidence>
<dbReference type="PANTHER" id="PTHR48063">
    <property type="entry name" value="LRR RECEPTOR-LIKE KINASE"/>
    <property type="match status" value="1"/>
</dbReference>
<evidence type="ECO:0000256" key="3">
    <source>
        <dbReference type="ARBA" id="ARBA00022475"/>
    </source>
</evidence>
<dbReference type="GO" id="GO:0005886">
    <property type="term" value="C:plasma membrane"/>
    <property type="evidence" value="ECO:0007669"/>
    <property type="project" value="UniProtKB-SubCell"/>
</dbReference>
<dbReference type="Gene3D" id="3.80.10.10">
    <property type="entry name" value="Ribonuclease Inhibitor"/>
    <property type="match status" value="3"/>
</dbReference>
<dbReference type="InterPro" id="IPR013210">
    <property type="entry name" value="LRR_N_plant-typ"/>
</dbReference>
<evidence type="ECO:0000256" key="2">
    <source>
        <dbReference type="ARBA" id="ARBA00009592"/>
    </source>
</evidence>
<proteinExistence type="inferred from homology"/>
<dbReference type="InterPro" id="IPR001611">
    <property type="entry name" value="Leu-rich_rpt"/>
</dbReference>
<dbReference type="GeneID" id="103483049"/>
<evidence type="ECO:0000256" key="5">
    <source>
        <dbReference type="ARBA" id="ARBA00022692"/>
    </source>
</evidence>
<evidence type="ECO:0000256" key="8">
    <source>
        <dbReference type="ARBA" id="ARBA00022989"/>
    </source>
</evidence>
<feature type="signal peptide" evidence="13">
    <location>
        <begin position="1"/>
        <end position="16"/>
    </location>
</feature>
<dbReference type="FunFam" id="3.80.10.10:FF:000041">
    <property type="entry name" value="LRR receptor-like serine/threonine-protein kinase ERECTA"/>
    <property type="match status" value="1"/>
</dbReference>
<evidence type="ECO:0000256" key="7">
    <source>
        <dbReference type="ARBA" id="ARBA00022737"/>
    </source>
</evidence>
<dbReference type="Pfam" id="PF00560">
    <property type="entry name" value="LRR_1"/>
    <property type="match status" value="5"/>
</dbReference>
<name>A0A1S3AV79_CUCME</name>
<dbReference type="InterPro" id="IPR003591">
    <property type="entry name" value="Leu-rich_rpt_typical-subtyp"/>
</dbReference>
<dbReference type="RefSeq" id="XP_008437704.1">
    <property type="nucleotide sequence ID" value="XM_008439482.1"/>
</dbReference>
<dbReference type="InterPro" id="IPR032675">
    <property type="entry name" value="LRR_dom_sf"/>
</dbReference>
<evidence type="ECO:0000313" key="15">
    <source>
        <dbReference type="Proteomes" id="UP001652600"/>
    </source>
</evidence>
<feature type="domain" description="Leucine-rich repeat-containing N-terminal plant-type" evidence="14">
    <location>
        <begin position="21"/>
        <end position="60"/>
    </location>
</feature>
<evidence type="ECO:0000256" key="4">
    <source>
        <dbReference type="ARBA" id="ARBA00022614"/>
    </source>
</evidence>
<dbReference type="KEGG" id="cmo:103483049"/>
<dbReference type="InParanoid" id="A0A1S3AV79"/>
<evidence type="ECO:0000256" key="1">
    <source>
        <dbReference type="ARBA" id="ARBA00004251"/>
    </source>
</evidence>
<evidence type="ECO:0000313" key="16">
    <source>
        <dbReference type="RefSeq" id="XP_008437704.1"/>
    </source>
</evidence>
<comment type="subcellular location">
    <subcellularLocation>
        <location evidence="1">Cell membrane</location>
        <topology evidence="1">Single-pass type I membrane protein</topology>
    </subcellularLocation>
</comment>
<gene>
    <name evidence="16" type="primary">LOC103483049</name>
</gene>
<keyword evidence="8 12" id="KW-1133">Transmembrane helix</keyword>
<dbReference type="eggNOG" id="KOG0619">
    <property type="taxonomic scope" value="Eukaryota"/>
</dbReference>
<comment type="similarity">
    <text evidence="2">Belongs to the RLP family.</text>
</comment>
<keyword evidence="10" id="KW-0675">Receptor</keyword>
<evidence type="ECO:0000256" key="13">
    <source>
        <dbReference type="SAM" id="SignalP"/>
    </source>
</evidence>
<evidence type="ECO:0000256" key="6">
    <source>
        <dbReference type="ARBA" id="ARBA00022729"/>
    </source>
</evidence>